<dbReference type="InterPro" id="IPR001509">
    <property type="entry name" value="Epimerase_deHydtase"/>
</dbReference>
<sequence length="373" mass="42205">MLRTLVMKNSLRVLSRSITSDMIPGTVGLGGRMSQCPLKVTIFGASTGNLGRSVVYELASRGVTCMIPYRGEGDEVRHLKQSGDVGKVNPIPFHPLDEKSIRDCIGNSDIVINLVGKYYETKNLYLRKNYTFQDVNIYFPERLAKICNEMGKTNLLHVSALQQNLKHRSEWARTKAKGEEVLREVMPSACIVRPADMFGEDDRLLTWIGSQLHIYPWLININGGSALKQPVWMGDVATAIRKYCMTPDAFAGKTMELAGPEVISWADLVAWFQKTIVSSTKLPRTPTTLARWFAFLLELGPKPYLSRSEVELRVTDNILDPHTECITFKDLGVGTMEKIECRLFLTAWSRRDIVRFCDTEREDTGRMMMETQL</sequence>
<evidence type="ECO:0000313" key="3">
    <source>
        <dbReference type="Proteomes" id="UP000008312"/>
    </source>
</evidence>
<dbReference type="PANTHER" id="PTHR12126">
    <property type="entry name" value="NADH-UBIQUINONE OXIDOREDUCTASE 39 KDA SUBUNIT-RELATED"/>
    <property type="match status" value="1"/>
</dbReference>
<dbReference type="InParanoid" id="D8M7A4"/>
<dbReference type="InterPro" id="IPR036291">
    <property type="entry name" value="NAD(P)-bd_dom_sf"/>
</dbReference>
<evidence type="ECO:0000313" key="2">
    <source>
        <dbReference type="EMBL" id="CBK23943.2"/>
    </source>
</evidence>
<dbReference type="OMA" id="PEDQFTN"/>
<dbReference type="GO" id="GO:0044877">
    <property type="term" value="F:protein-containing complex binding"/>
    <property type="evidence" value="ECO:0007669"/>
    <property type="project" value="TreeGrafter"/>
</dbReference>
<dbReference type="Pfam" id="PF01370">
    <property type="entry name" value="Epimerase"/>
    <property type="match status" value="1"/>
</dbReference>
<dbReference type="SUPFAM" id="SSF51735">
    <property type="entry name" value="NAD(P)-binding Rossmann-fold domains"/>
    <property type="match status" value="1"/>
</dbReference>
<reference evidence="2" key="1">
    <citation type="submission" date="2010-02" db="EMBL/GenBank/DDBJ databases">
        <title>Sequencing and annotation of the Blastocystis hominis genome.</title>
        <authorList>
            <person name="Wincker P."/>
        </authorList>
    </citation>
    <scope>NUCLEOTIDE SEQUENCE</scope>
    <source>
        <strain evidence="2">Singapore isolate B</strain>
    </source>
</reference>
<dbReference type="AlphaFoldDB" id="D8M7A4"/>
<dbReference type="OrthoDB" id="275457at2759"/>
<evidence type="ECO:0000259" key="1">
    <source>
        <dbReference type="Pfam" id="PF01370"/>
    </source>
</evidence>
<protein>
    <submittedName>
        <fullName evidence="2">Subunit NDUFA9</fullName>
    </submittedName>
</protein>
<dbReference type="GeneID" id="24920815"/>
<dbReference type="CDD" id="cd05271">
    <property type="entry name" value="NDUFA9_like_SDR_a"/>
    <property type="match status" value="1"/>
</dbReference>
<dbReference type="RefSeq" id="XP_012897991.1">
    <property type="nucleotide sequence ID" value="XM_013042537.1"/>
</dbReference>
<keyword evidence="3" id="KW-1185">Reference proteome</keyword>
<organism evidence="2">
    <name type="scientific">Blastocystis hominis</name>
    <dbReference type="NCBI Taxonomy" id="12968"/>
    <lineage>
        <taxon>Eukaryota</taxon>
        <taxon>Sar</taxon>
        <taxon>Stramenopiles</taxon>
        <taxon>Bigyra</taxon>
        <taxon>Opalozoa</taxon>
        <taxon>Opalinata</taxon>
        <taxon>Blastocystidae</taxon>
        <taxon>Blastocystis</taxon>
    </lineage>
</organism>
<proteinExistence type="predicted"/>
<accession>D8M7A4</accession>
<dbReference type="Gene3D" id="3.40.50.720">
    <property type="entry name" value="NAD(P)-binding Rossmann-like Domain"/>
    <property type="match status" value="1"/>
</dbReference>
<dbReference type="Proteomes" id="UP000008312">
    <property type="component" value="Unassembled WGS sequence"/>
</dbReference>
<feature type="domain" description="NAD-dependent epimerase/dehydratase" evidence="1">
    <location>
        <begin position="47"/>
        <end position="249"/>
    </location>
</feature>
<dbReference type="PANTHER" id="PTHR12126:SF11">
    <property type="entry name" value="NADH DEHYDROGENASE [UBIQUINONE] 1 ALPHA SUBCOMPLEX SUBUNIT 9, MITOCHONDRIAL"/>
    <property type="match status" value="1"/>
</dbReference>
<dbReference type="InterPro" id="IPR051207">
    <property type="entry name" value="ComplexI_NDUFA9_subunit"/>
</dbReference>
<dbReference type="GO" id="GO:0005739">
    <property type="term" value="C:mitochondrion"/>
    <property type="evidence" value="ECO:0007669"/>
    <property type="project" value="TreeGrafter"/>
</dbReference>
<name>D8M7A4_BLAHO</name>
<gene>
    <name evidence="2" type="ORF">GSBLH_T00003749001</name>
</gene>
<dbReference type="EMBL" id="FN668672">
    <property type="protein sequence ID" value="CBK23943.2"/>
    <property type="molecule type" value="Genomic_DNA"/>
</dbReference>